<evidence type="ECO:0000313" key="3">
    <source>
        <dbReference type="Proteomes" id="UP000237000"/>
    </source>
</evidence>
<name>A0A2P5DJN1_TREOI</name>
<dbReference type="AlphaFoldDB" id="A0A2P5DJN1"/>
<keyword evidence="3" id="KW-1185">Reference proteome</keyword>
<dbReference type="Proteomes" id="UP000237000">
    <property type="component" value="Unassembled WGS sequence"/>
</dbReference>
<reference evidence="3" key="1">
    <citation type="submission" date="2016-06" db="EMBL/GenBank/DDBJ databases">
        <title>Parallel loss of symbiosis genes in relatives of nitrogen-fixing non-legume Parasponia.</title>
        <authorList>
            <person name="Van Velzen R."/>
            <person name="Holmer R."/>
            <person name="Bu F."/>
            <person name="Rutten L."/>
            <person name="Van Zeijl A."/>
            <person name="Liu W."/>
            <person name="Santuari L."/>
            <person name="Cao Q."/>
            <person name="Sharma T."/>
            <person name="Shen D."/>
            <person name="Roswanjaya Y."/>
            <person name="Wardhani T."/>
            <person name="Kalhor M.S."/>
            <person name="Jansen J."/>
            <person name="Van den Hoogen J."/>
            <person name="Gungor B."/>
            <person name="Hartog M."/>
            <person name="Hontelez J."/>
            <person name="Verver J."/>
            <person name="Yang W.-C."/>
            <person name="Schijlen E."/>
            <person name="Repin R."/>
            <person name="Schilthuizen M."/>
            <person name="Schranz E."/>
            <person name="Heidstra R."/>
            <person name="Miyata K."/>
            <person name="Fedorova E."/>
            <person name="Kohlen W."/>
            <person name="Bisseling T."/>
            <person name="Smit S."/>
            <person name="Geurts R."/>
        </authorList>
    </citation>
    <scope>NUCLEOTIDE SEQUENCE [LARGE SCALE GENOMIC DNA]</scope>
    <source>
        <strain evidence="3">cv. RG33-2</strain>
    </source>
</reference>
<sequence length="87" mass="9811">MGSKSYLLAFILIIYGVLLLPFHDSTTYIAVASKLDPKPSPMVFSNRVRVVPERFLRQQPPRSPPSPKPNLPVHTKPPHPPPRQLFS</sequence>
<comment type="caution">
    <text evidence="2">The sequence shown here is derived from an EMBL/GenBank/DDBJ whole genome shotgun (WGS) entry which is preliminary data.</text>
</comment>
<dbReference type="EMBL" id="JXTC01000266">
    <property type="protein sequence ID" value="PON73488.1"/>
    <property type="molecule type" value="Genomic_DNA"/>
</dbReference>
<evidence type="ECO:0000313" key="2">
    <source>
        <dbReference type="EMBL" id="PON73488.1"/>
    </source>
</evidence>
<gene>
    <name evidence="2" type="ORF">TorRG33x02_249710</name>
</gene>
<evidence type="ECO:0000256" key="1">
    <source>
        <dbReference type="SAM" id="MobiDB-lite"/>
    </source>
</evidence>
<proteinExistence type="predicted"/>
<feature type="compositionally biased region" description="Pro residues" evidence="1">
    <location>
        <begin position="78"/>
        <end position="87"/>
    </location>
</feature>
<dbReference type="InParanoid" id="A0A2P5DJN1"/>
<feature type="region of interest" description="Disordered" evidence="1">
    <location>
        <begin position="54"/>
        <end position="87"/>
    </location>
</feature>
<protein>
    <submittedName>
        <fullName evidence="2">Uncharacterized protein</fullName>
    </submittedName>
</protein>
<feature type="compositionally biased region" description="Pro residues" evidence="1">
    <location>
        <begin position="61"/>
        <end position="70"/>
    </location>
</feature>
<organism evidence="2 3">
    <name type="scientific">Trema orientale</name>
    <name type="common">Charcoal tree</name>
    <name type="synonym">Celtis orientalis</name>
    <dbReference type="NCBI Taxonomy" id="63057"/>
    <lineage>
        <taxon>Eukaryota</taxon>
        <taxon>Viridiplantae</taxon>
        <taxon>Streptophyta</taxon>
        <taxon>Embryophyta</taxon>
        <taxon>Tracheophyta</taxon>
        <taxon>Spermatophyta</taxon>
        <taxon>Magnoliopsida</taxon>
        <taxon>eudicotyledons</taxon>
        <taxon>Gunneridae</taxon>
        <taxon>Pentapetalae</taxon>
        <taxon>rosids</taxon>
        <taxon>fabids</taxon>
        <taxon>Rosales</taxon>
        <taxon>Cannabaceae</taxon>
        <taxon>Trema</taxon>
    </lineage>
</organism>
<accession>A0A2P5DJN1</accession>